<dbReference type="CDD" id="cd02440">
    <property type="entry name" value="AdoMet_MTases"/>
    <property type="match status" value="1"/>
</dbReference>
<proteinExistence type="predicted"/>
<sequence>MRDITLDMATYYRERAAYYERVYFKPERQDDLRAMEAWLPTQFAGRSVLEIACGTGWWTPHGARDAALWLATDLNPETMAVARSKALPASVQFAEVDAYSFAQVEGQTFDGAFAGCWWSHVPLERLGGWLEALHARLKPGARVVFLDNSYVQTSSTPISRRDAEGNTYQDRTLDDGSVHEVLKNFPSADEAIAQLGPRARDAQWIAHTHYWILAYTLA</sequence>
<dbReference type="EC" id="2.1.-.-" evidence="2"/>
<reference evidence="2 3" key="1">
    <citation type="submission" date="2024-04" db="EMBL/GenBank/DDBJ databases">
        <title>Novel species of the genus Ideonella isolated from streams.</title>
        <authorList>
            <person name="Lu H."/>
        </authorList>
    </citation>
    <scope>NUCLEOTIDE SEQUENCE [LARGE SCALE GENOMIC DNA]</scope>
    <source>
        <strain evidence="2 3">DXS22W</strain>
    </source>
</reference>
<protein>
    <submittedName>
        <fullName evidence="2">Class I SAM-dependent methyltransferase</fullName>
        <ecNumber evidence="2">2.1.-.-</ecNumber>
    </submittedName>
</protein>
<dbReference type="Proteomes" id="UP001365405">
    <property type="component" value="Unassembled WGS sequence"/>
</dbReference>
<dbReference type="RefSeq" id="WP_341412935.1">
    <property type="nucleotide sequence ID" value="NZ_JBBUTH010000011.1"/>
</dbReference>
<dbReference type="InterPro" id="IPR029063">
    <property type="entry name" value="SAM-dependent_MTases_sf"/>
</dbReference>
<dbReference type="PANTHER" id="PTHR43464:SF23">
    <property type="entry name" value="JUVENILE HORMONE ACID O-METHYLTRANSFERASE"/>
    <property type="match status" value="1"/>
</dbReference>
<dbReference type="InterPro" id="IPR041698">
    <property type="entry name" value="Methyltransf_25"/>
</dbReference>
<organism evidence="2 3">
    <name type="scientific">Pseudaquabacterium inlustre</name>
    <dbReference type="NCBI Taxonomy" id="2984192"/>
    <lineage>
        <taxon>Bacteria</taxon>
        <taxon>Pseudomonadati</taxon>
        <taxon>Pseudomonadota</taxon>
        <taxon>Betaproteobacteria</taxon>
        <taxon>Burkholderiales</taxon>
        <taxon>Sphaerotilaceae</taxon>
        <taxon>Pseudaquabacterium</taxon>
    </lineage>
</organism>
<dbReference type="Gene3D" id="3.40.50.150">
    <property type="entry name" value="Vaccinia Virus protein VP39"/>
    <property type="match status" value="1"/>
</dbReference>
<dbReference type="Pfam" id="PF13649">
    <property type="entry name" value="Methyltransf_25"/>
    <property type="match status" value="1"/>
</dbReference>
<comment type="caution">
    <text evidence="2">The sequence shown here is derived from an EMBL/GenBank/DDBJ whole genome shotgun (WGS) entry which is preliminary data.</text>
</comment>
<dbReference type="GO" id="GO:0008168">
    <property type="term" value="F:methyltransferase activity"/>
    <property type="evidence" value="ECO:0007669"/>
    <property type="project" value="UniProtKB-KW"/>
</dbReference>
<keyword evidence="2" id="KW-0489">Methyltransferase</keyword>
<keyword evidence="2" id="KW-0808">Transferase</keyword>
<dbReference type="GO" id="GO:0032259">
    <property type="term" value="P:methylation"/>
    <property type="evidence" value="ECO:0007669"/>
    <property type="project" value="UniProtKB-KW"/>
</dbReference>
<name>A0ABU9CQL0_9BURK</name>
<dbReference type="SUPFAM" id="SSF53335">
    <property type="entry name" value="S-adenosyl-L-methionine-dependent methyltransferases"/>
    <property type="match status" value="1"/>
</dbReference>
<keyword evidence="3" id="KW-1185">Reference proteome</keyword>
<evidence type="ECO:0000313" key="2">
    <source>
        <dbReference type="EMBL" id="MEK8053191.1"/>
    </source>
</evidence>
<dbReference type="EMBL" id="JBBUTH010000011">
    <property type="protein sequence ID" value="MEK8053191.1"/>
    <property type="molecule type" value="Genomic_DNA"/>
</dbReference>
<evidence type="ECO:0000313" key="3">
    <source>
        <dbReference type="Proteomes" id="UP001365405"/>
    </source>
</evidence>
<accession>A0ABU9CQL0</accession>
<evidence type="ECO:0000259" key="1">
    <source>
        <dbReference type="Pfam" id="PF13649"/>
    </source>
</evidence>
<feature type="domain" description="Methyltransferase" evidence="1">
    <location>
        <begin position="48"/>
        <end position="140"/>
    </location>
</feature>
<dbReference type="PANTHER" id="PTHR43464">
    <property type="entry name" value="METHYLTRANSFERASE"/>
    <property type="match status" value="1"/>
</dbReference>
<gene>
    <name evidence="2" type="ORF">AACH10_23250</name>
</gene>